<accession>A0A1T4LRU0</accession>
<dbReference type="SUPFAM" id="SSF75005">
    <property type="entry name" value="Arabinanase/levansucrase/invertase"/>
    <property type="match status" value="1"/>
</dbReference>
<dbReference type="Pfam" id="PF04616">
    <property type="entry name" value="Glyco_hydro_43"/>
    <property type="match status" value="1"/>
</dbReference>
<feature type="binding site" evidence="7">
    <location>
        <position position="45"/>
    </location>
    <ligand>
        <name>substrate</name>
    </ligand>
</feature>
<evidence type="ECO:0000256" key="1">
    <source>
        <dbReference type="ARBA" id="ARBA00004834"/>
    </source>
</evidence>
<organism evidence="10 11">
    <name type="scientific">Marinactinospora thermotolerans DSM 45154</name>
    <dbReference type="NCBI Taxonomy" id="1122192"/>
    <lineage>
        <taxon>Bacteria</taxon>
        <taxon>Bacillati</taxon>
        <taxon>Actinomycetota</taxon>
        <taxon>Actinomycetes</taxon>
        <taxon>Streptosporangiales</taxon>
        <taxon>Nocardiopsidaceae</taxon>
        <taxon>Marinactinospora</taxon>
    </lineage>
</organism>
<feature type="chain" id="PRO_5012368737" evidence="9">
    <location>
        <begin position="28"/>
        <end position="334"/>
    </location>
</feature>
<dbReference type="CDD" id="cd08998">
    <property type="entry name" value="GH43_Arb43a-like"/>
    <property type="match status" value="1"/>
</dbReference>
<dbReference type="InterPro" id="IPR016840">
    <property type="entry name" value="Glyco_hydro_43_endo_a_Ara-ase"/>
</dbReference>
<dbReference type="InterPro" id="IPR050727">
    <property type="entry name" value="GH43_arabinanases"/>
</dbReference>
<evidence type="ECO:0000256" key="3">
    <source>
        <dbReference type="ARBA" id="ARBA00022801"/>
    </source>
</evidence>
<dbReference type="Gene3D" id="2.115.10.20">
    <property type="entry name" value="Glycosyl hydrolase domain, family 43"/>
    <property type="match status" value="1"/>
</dbReference>
<keyword evidence="9" id="KW-0732">Signal</keyword>
<evidence type="ECO:0000256" key="6">
    <source>
        <dbReference type="PIRSR" id="PIRSR026534-1"/>
    </source>
</evidence>
<keyword evidence="3 5" id="KW-0378">Hydrolase</keyword>
<dbReference type="GO" id="GO:0031222">
    <property type="term" value="P:arabinan catabolic process"/>
    <property type="evidence" value="ECO:0007669"/>
    <property type="project" value="UniProtKB-UniPathway"/>
</dbReference>
<dbReference type="PIRSF" id="PIRSF026534">
    <property type="entry name" value="Endo_alpha-L-arabinosidase"/>
    <property type="match status" value="1"/>
</dbReference>
<gene>
    <name evidence="10" type="ORF">SAMN02745673_00795</name>
</gene>
<evidence type="ECO:0000256" key="2">
    <source>
        <dbReference type="ARBA" id="ARBA00009865"/>
    </source>
</evidence>
<feature type="binding site" evidence="7">
    <location>
        <begin position="168"/>
        <end position="171"/>
    </location>
    <ligand>
        <name>substrate</name>
    </ligand>
</feature>
<sequence length="334" mass="36193">MKRRFLTTAAALAAAVLTVSPLAPAHAAPQPRAADRLDGDVRVHDPALVKGEAGEDWYVFSTGDPAVGDGNIQIRSSPDGRTWTYEGTVWADKPAWLAEEIPGVTNLWAPEVYEHDGTYYLYYSASTFGSNRSLIGLATNTTLDPRDPDYAWIDRGKVTESFPGDDYNAIDPGVVEDAEGTPWMAFGSFWSGIRMLRLHWPDGKPAAGQGEPLRIADRGEPPNAIEAPYIVERHGWYYLFVSLDSCCQGSASTYRIAVGRSRAVTGPYHDRDGRPLLAGGGTVILASSGSRIGPGGQSVSGGYLAYHYYDADAGGDFRLGLRPLRWSPDGWPQP</sequence>
<evidence type="ECO:0000313" key="10">
    <source>
        <dbReference type="EMBL" id="SJZ57164.1"/>
    </source>
</evidence>
<dbReference type="Proteomes" id="UP000190637">
    <property type="component" value="Unassembled WGS sequence"/>
</dbReference>
<dbReference type="UniPathway" id="UPA00667"/>
<dbReference type="OrthoDB" id="9801455at2"/>
<evidence type="ECO:0000256" key="9">
    <source>
        <dbReference type="SAM" id="SignalP"/>
    </source>
</evidence>
<keyword evidence="11" id="KW-1185">Reference proteome</keyword>
<dbReference type="EMBL" id="FUWS01000002">
    <property type="protein sequence ID" value="SJZ57164.1"/>
    <property type="molecule type" value="Genomic_DNA"/>
</dbReference>
<evidence type="ECO:0000256" key="5">
    <source>
        <dbReference type="PIRNR" id="PIRNR026534"/>
    </source>
</evidence>
<dbReference type="InterPro" id="IPR023296">
    <property type="entry name" value="Glyco_hydro_beta-prop_sf"/>
</dbReference>
<dbReference type="PANTHER" id="PTHR43301">
    <property type="entry name" value="ARABINAN ENDO-1,5-ALPHA-L-ARABINOSIDASE"/>
    <property type="match status" value="1"/>
</dbReference>
<feature type="binding site" evidence="7">
    <location>
        <begin position="188"/>
        <end position="190"/>
    </location>
    <ligand>
        <name>substrate</name>
    </ligand>
</feature>
<proteinExistence type="inferred from homology"/>
<dbReference type="AlphaFoldDB" id="A0A1T4LRU0"/>
<feature type="signal peptide" evidence="9">
    <location>
        <begin position="1"/>
        <end position="27"/>
    </location>
</feature>
<protein>
    <submittedName>
        <fullName evidence="10">Arabinan endo-1,5-alpha-L-arabinosidase</fullName>
    </submittedName>
</protein>
<reference evidence="10 11" key="1">
    <citation type="submission" date="2017-02" db="EMBL/GenBank/DDBJ databases">
        <authorList>
            <person name="Peterson S.W."/>
        </authorList>
    </citation>
    <scope>NUCLEOTIDE SEQUENCE [LARGE SCALE GENOMIC DNA]</scope>
    <source>
        <strain evidence="10 11">DSM 45154</strain>
    </source>
</reference>
<comment type="pathway">
    <text evidence="1 5">Glycan metabolism; L-arabinan degradation.</text>
</comment>
<dbReference type="InterPro" id="IPR006710">
    <property type="entry name" value="Glyco_hydro_43"/>
</dbReference>
<dbReference type="GO" id="GO:0046558">
    <property type="term" value="F:arabinan endo-1,5-alpha-L-arabinosidase activity"/>
    <property type="evidence" value="ECO:0007669"/>
    <property type="project" value="InterPro"/>
</dbReference>
<name>A0A1T4LRU0_9ACTN</name>
<keyword evidence="4 5" id="KW-0326">Glycosidase</keyword>
<evidence type="ECO:0000313" key="11">
    <source>
        <dbReference type="Proteomes" id="UP000190637"/>
    </source>
</evidence>
<evidence type="ECO:0000256" key="8">
    <source>
        <dbReference type="PIRSR" id="PIRSR606710-2"/>
    </source>
</evidence>
<dbReference type="RefSeq" id="WP_078760214.1">
    <property type="nucleotide sequence ID" value="NZ_FUWS01000002.1"/>
</dbReference>
<evidence type="ECO:0000256" key="4">
    <source>
        <dbReference type="ARBA" id="ARBA00023295"/>
    </source>
</evidence>
<feature type="site" description="Important for catalytic activity, responsible for pKa modulation of the active site Glu and correct orientation of both the proton donor and substrate" evidence="8">
    <location>
        <position position="171"/>
    </location>
</feature>
<dbReference type="PANTHER" id="PTHR43301:SF3">
    <property type="entry name" value="ARABINAN ENDO-1,5-ALPHA-L-ARABINOSIDASE A-RELATED"/>
    <property type="match status" value="1"/>
</dbReference>
<feature type="binding site" evidence="7">
    <location>
        <position position="129"/>
    </location>
    <ligand>
        <name>substrate</name>
    </ligand>
</feature>
<evidence type="ECO:0000256" key="7">
    <source>
        <dbReference type="PIRSR" id="PIRSR026534-2"/>
    </source>
</evidence>
<comment type="similarity">
    <text evidence="2 5">Belongs to the glycosyl hydrolase 43 family.</text>
</comment>
<feature type="active site" description="Proton donor" evidence="6">
    <location>
        <position position="226"/>
    </location>
</feature>
<feature type="active site" description="Proton acceptor" evidence="6">
    <location>
        <position position="45"/>
    </location>
</feature>
<dbReference type="STRING" id="1122192.SAMN02745673_00795"/>